<reference evidence="1" key="1">
    <citation type="journal article" date="2022" name="Int. J. Mol. Sci.">
        <title>Draft Genome of Tanacetum Coccineum: Genomic Comparison of Closely Related Tanacetum-Family Plants.</title>
        <authorList>
            <person name="Yamashiro T."/>
            <person name="Shiraishi A."/>
            <person name="Nakayama K."/>
            <person name="Satake H."/>
        </authorList>
    </citation>
    <scope>NUCLEOTIDE SEQUENCE</scope>
</reference>
<protein>
    <submittedName>
        <fullName evidence="1">Uncharacterized protein</fullName>
    </submittedName>
</protein>
<dbReference type="EMBL" id="BQNB010019559">
    <property type="protein sequence ID" value="GJT86570.1"/>
    <property type="molecule type" value="Genomic_DNA"/>
</dbReference>
<name>A0ABQ5HF96_9ASTR</name>
<evidence type="ECO:0000313" key="1">
    <source>
        <dbReference type="EMBL" id="GJT86570.1"/>
    </source>
</evidence>
<accession>A0ABQ5HF96</accession>
<comment type="caution">
    <text evidence="1">The sequence shown here is derived from an EMBL/GenBank/DDBJ whole genome shotgun (WGS) entry which is preliminary data.</text>
</comment>
<proteinExistence type="predicted"/>
<evidence type="ECO:0000313" key="2">
    <source>
        <dbReference type="Proteomes" id="UP001151760"/>
    </source>
</evidence>
<sequence length="80" mass="8826">MPSPSTTPIIKKIDKIENLIIEGKVTLVDDDGKPLEKVASSCNYDSEDEVGSVDNDMANFLAKKDGYGTQSLLEQWTKSY</sequence>
<gene>
    <name evidence="1" type="ORF">Tco_1068287</name>
</gene>
<dbReference type="Proteomes" id="UP001151760">
    <property type="component" value="Unassembled WGS sequence"/>
</dbReference>
<keyword evidence="2" id="KW-1185">Reference proteome</keyword>
<organism evidence="1 2">
    <name type="scientific">Tanacetum coccineum</name>
    <dbReference type="NCBI Taxonomy" id="301880"/>
    <lineage>
        <taxon>Eukaryota</taxon>
        <taxon>Viridiplantae</taxon>
        <taxon>Streptophyta</taxon>
        <taxon>Embryophyta</taxon>
        <taxon>Tracheophyta</taxon>
        <taxon>Spermatophyta</taxon>
        <taxon>Magnoliopsida</taxon>
        <taxon>eudicotyledons</taxon>
        <taxon>Gunneridae</taxon>
        <taxon>Pentapetalae</taxon>
        <taxon>asterids</taxon>
        <taxon>campanulids</taxon>
        <taxon>Asterales</taxon>
        <taxon>Asteraceae</taxon>
        <taxon>Asteroideae</taxon>
        <taxon>Anthemideae</taxon>
        <taxon>Anthemidinae</taxon>
        <taxon>Tanacetum</taxon>
    </lineage>
</organism>
<reference evidence="1" key="2">
    <citation type="submission" date="2022-01" db="EMBL/GenBank/DDBJ databases">
        <authorList>
            <person name="Yamashiro T."/>
            <person name="Shiraishi A."/>
            <person name="Satake H."/>
            <person name="Nakayama K."/>
        </authorList>
    </citation>
    <scope>NUCLEOTIDE SEQUENCE</scope>
</reference>